<protein>
    <submittedName>
        <fullName evidence="1">Uncharacterized protein</fullName>
    </submittedName>
</protein>
<dbReference type="Proteomes" id="UP001623592">
    <property type="component" value="Unassembled WGS sequence"/>
</dbReference>
<keyword evidence="2" id="KW-1185">Reference proteome</keyword>
<sequence>MKTLEIKANNCFLYKTDYGVSINGEGIERLVKKNLPEELKDYKDYPVKVNIQIEIMEDEKLTVSTGGYEIRKEESEENANE</sequence>
<reference evidence="1 2" key="1">
    <citation type="submission" date="2024-11" db="EMBL/GenBank/DDBJ databases">
        <authorList>
            <person name="Heng Y.C."/>
            <person name="Lim A.C.H."/>
            <person name="Lee J.K.Y."/>
            <person name="Kittelmann S."/>
        </authorList>
    </citation>
    <scope>NUCLEOTIDE SEQUENCE [LARGE SCALE GENOMIC DNA]</scope>
    <source>
        <strain evidence="1 2">WILCCON 0114</strain>
    </source>
</reference>
<proteinExistence type="predicted"/>
<organism evidence="1 2">
    <name type="scientific">Clostridium neuense</name>
    <dbReference type="NCBI Taxonomy" id="1728934"/>
    <lineage>
        <taxon>Bacteria</taxon>
        <taxon>Bacillati</taxon>
        <taxon>Bacillota</taxon>
        <taxon>Clostridia</taxon>
        <taxon>Eubacteriales</taxon>
        <taxon>Clostridiaceae</taxon>
        <taxon>Clostridium</taxon>
    </lineage>
</organism>
<gene>
    <name evidence="1" type="ORF">ACJDT4_13250</name>
</gene>
<evidence type="ECO:0000313" key="2">
    <source>
        <dbReference type="Proteomes" id="UP001623592"/>
    </source>
</evidence>
<evidence type="ECO:0000313" key="1">
    <source>
        <dbReference type="EMBL" id="MFL0251384.1"/>
    </source>
</evidence>
<accession>A0ABW8TKB9</accession>
<dbReference type="RefSeq" id="WP_406788039.1">
    <property type="nucleotide sequence ID" value="NZ_JBJIAA010000010.1"/>
</dbReference>
<dbReference type="EMBL" id="JBJIAA010000010">
    <property type="protein sequence ID" value="MFL0251384.1"/>
    <property type="molecule type" value="Genomic_DNA"/>
</dbReference>
<comment type="caution">
    <text evidence="1">The sequence shown here is derived from an EMBL/GenBank/DDBJ whole genome shotgun (WGS) entry which is preliminary data.</text>
</comment>
<name>A0ABW8TKB9_9CLOT</name>